<dbReference type="InterPro" id="IPR018108">
    <property type="entry name" value="MCP_transmembrane"/>
</dbReference>
<evidence type="ECO:0000256" key="9">
    <source>
        <dbReference type="PROSITE-ProRule" id="PRU00282"/>
    </source>
</evidence>
<evidence type="ECO:0000313" key="11">
    <source>
        <dbReference type="Proteomes" id="UP000085678"/>
    </source>
</evidence>
<dbReference type="InterPro" id="IPR050567">
    <property type="entry name" value="Mitochondrial_Carrier"/>
</dbReference>
<keyword evidence="3 10" id="KW-0813">Transport</keyword>
<evidence type="ECO:0000313" key="12">
    <source>
        <dbReference type="RefSeq" id="XP_013391372.1"/>
    </source>
</evidence>
<dbReference type="AlphaFoldDB" id="A0A1S3HZC3"/>
<dbReference type="STRING" id="7574.A0A1S3HZC3"/>
<evidence type="ECO:0000256" key="10">
    <source>
        <dbReference type="RuleBase" id="RU000488"/>
    </source>
</evidence>
<gene>
    <name evidence="12 13" type="primary">LOC106159606</name>
</gene>
<keyword evidence="5" id="KW-0677">Repeat</keyword>
<evidence type="ECO:0000256" key="6">
    <source>
        <dbReference type="ARBA" id="ARBA00022989"/>
    </source>
</evidence>
<comment type="subcellular location">
    <subcellularLocation>
        <location evidence="1">Mitochondrion membrane</location>
        <topology evidence="1">Multi-pass membrane protein</topology>
    </subcellularLocation>
</comment>
<feature type="repeat" description="Solcar" evidence="9">
    <location>
        <begin position="229"/>
        <end position="316"/>
    </location>
</feature>
<protein>
    <submittedName>
        <fullName evidence="12 13">Mitochondrial ornithine transporter 1</fullName>
    </submittedName>
</protein>
<evidence type="ECO:0000256" key="3">
    <source>
        <dbReference type="ARBA" id="ARBA00022448"/>
    </source>
</evidence>
<comment type="similarity">
    <text evidence="2 10">Belongs to the mitochondrial carrier (TC 2.A.29) family.</text>
</comment>
<evidence type="ECO:0000256" key="5">
    <source>
        <dbReference type="ARBA" id="ARBA00022737"/>
    </source>
</evidence>
<dbReference type="GeneID" id="106159606"/>
<evidence type="ECO:0000313" key="13">
    <source>
        <dbReference type="RefSeq" id="XP_013391373.1"/>
    </source>
</evidence>
<dbReference type="Gene3D" id="1.50.40.10">
    <property type="entry name" value="Mitochondrial carrier domain"/>
    <property type="match status" value="1"/>
</dbReference>
<dbReference type="KEGG" id="lak:106159606"/>
<feature type="repeat" description="Solcar" evidence="9">
    <location>
        <begin position="26"/>
        <end position="111"/>
    </location>
</feature>
<keyword evidence="4 9" id="KW-0812">Transmembrane</keyword>
<keyword evidence="7" id="KW-0496">Mitochondrion</keyword>
<dbReference type="OrthoDB" id="409586at2759"/>
<dbReference type="InterPro" id="IPR023395">
    <property type="entry name" value="MCP_dom_sf"/>
</dbReference>
<dbReference type="Pfam" id="PF00153">
    <property type="entry name" value="Mito_carr"/>
    <property type="match status" value="3"/>
</dbReference>
<evidence type="ECO:0000256" key="2">
    <source>
        <dbReference type="ARBA" id="ARBA00006375"/>
    </source>
</evidence>
<dbReference type="SUPFAM" id="SSF103506">
    <property type="entry name" value="Mitochondrial carrier"/>
    <property type="match status" value="1"/>
</dbReference>
<reference evidence="12 13" key="1">
    <citation type="submission" date="2025-04" db="UniProtKB">
        <authorList>
            <consortium name="RefSeq"/>
        </authorList>
    </citation>
    <scope>IDENTIFICATION</scope>
    <source>
        <tissue evidence="12 13">Gonads</tissue>
    </source>
</reference>
<dbReference type="PANTHER" id="PTHR45624">
    <property type="entry name" value="MITOCHONDRIAL BASIC AMINO ACIDS TRANSPORTER-RELATED"/>
    <property type="match status" value="1"/>
</dbReference>
<dbReference type="PROSITE" id="PS50920">
    <property type="entry name" value="SOLCAR"/>
    <property type="match status" value="3"/>
</dbReference>
<organism evidence="11 12">
    <name type="scientific">Lingula anatina</name>
    <name type="common">Brachiopod</name>
    <name type="synonym">Lingula unguis</name>
    <dbReference type="NCBI Taxonomy" id="7574"/>
    <lineage>
        <taxon>Eukaryota</taxon>
        <taxon>Metazoa</taxon>
        <taxon>Spiralia</taxon>
        <taxon>Lophotrochozoa</taxon>
        <taxon>Brachiopoda</taxon>
        <taxon>Linguliformea</taxon>
        <taxon>Lingulata</taxon>
        <taxon>Lingulida</taxon>
        <taxon>Linguloidea</taxon>
        <taxon>Lingulidae</taxon>
        <taxon>Lingula</taxon>
    </lineage>
</organism>
<dbReference type="RefSeq" id="XP_013391372.1">
    <property type="nucleotide sequence ID" value="XM_013535918.1"/>
</dbReference>
<dbReference type="GO" id="GO:1990575">
    <property type="term" value="P:mitochondrial L-ornithine transmembrane transport"/>
    <property type="evidence" value="ECO:0007669"/>
    <property type="project" value="TreeGrafter"/>
</dbReference>
<dbReference type="Proteomes" id="UP000085678">
    <property type="component" value="Unplaced"/>
</dbReference>
<sequence>MSQVAVEPRELITPALNQKEKLPHYVDAAIDFIGGTAGGIANVYVGQPLDTVKVKLQTFPTYYKNAWHCFKQTYTKEGIARGLYAGTGPALMANIAENAVLFAAYGQCQKLVAFGVGKSGKVDDLNVVENALSGSCAAVFSSIVLCPTELVKCRLQAMREMAVTGLSEKQRIGPYQLTRQILQEEGYRGLFKGLSATFAREVPGYFFFFGGYEITKAFLTPPGKTKDDVGPLGTVLAGGVGGVSLWIAVFPTDVVKSRIQVQCVGKGATPPFFGTLIKIFKEEGIGALYRGLGPNLLRTFPSTGALFLAYEVTKRNLTNLASS</sequence>
<dbReference type="FunFam" id="1.50.40.10:FF:000146">
    <property type="entry name" value="Uncharacterized protein, isoform B"/>
    <property type="match status" value="1"/>
</dbReference>
<dbReference type="PANTHER" id="PTHR45624:SF12">
    <property type="entry name" value="MITOCHONDRIAL ORNITHINE TRANSPORTER 1"/>
    <property type="match status" value="1"/>
</dbReference>
<feature type="repeat" description="Solcar" evidence="9">
    <location>
        <begin position="125"/>
        <end position="218"/>
    </location>
</feature>
<evidence type="ECO:0000256" key="4">
    <source>
        <dbReference type="ARBA" id="ARBA00022692"/>
    </source>
</evidence>
<keyword evidence="8 9" id="KW-0472">Membrane</keyword>
<accession>A0A1S3HZC3</accession>
<proteinExistence type="inferred from homology"/>
<evidence type="ECO:0000256" key="8">
    <source>
        <dbReference type="ARBA" id="ARBA00023136"/>
    </source>
</evidence>
<dbReference type="RefSeq" id="XP_013391373.1">
    <property type="nucleotide sequence ID" value="XM_013535919.2"/>
</dbReference>
<name>A0A1S3HZC3_LINAN</name>
<keyword evidence="11" id="KW-1185">Reference proteome</keyword>
<dbReference type="GO" id="GO:0000064">
    <property type="term" value="F:L-ornithine transmembrane transporter activity"/>
    <property type="evidence" value="ECO:0007669"/>
    <property type="project" value="TreeGrafter"/>
</dbReference>
<evidence type="ECO:0000256" key="7">
    <source>
        <dbReference type="ARBA" id="ARBA00023128"/>
    </source>
</evidence>
<evidence type="ECO:0000256" key="1">
    <source>
        <dbReference type="ARBA" id="ARBA00004225"/>
    </source>
</evidence>
<keyword evidence="6" id="KW-1133">Transmembrane helix</keyword>
<dbReference type="GO" id="GO:0031966">
    <property type="term" value="C:mitochondrial membrane"/>
    <property type="evidence" value="ECO:0007669"/>
    <property type="project" value="UniProtKB-SubCell"/>
</dbReference>